<evidence type="ECO:0000256" key="1">
    <source>
        <dbReference type="SAM" id="Phobius"/>
    </source>
</evidence>
<name>A0A2S9WUV6_9FLAO</name>
<organism evidence="2 3">
    <name type="scientific">Nonlabens agnitus</name>
    <dbReference type="NCBI Taxonomy" id="870484"/>
    <lineage>
        <taxon>Bacteria</taxon>
        <taxon>Pseudomonadati</taxon>
        <taxon>Bacteroidota</taxon>
        <taxon>Flavobacteriia</taxon>
        <taxon>Flavobacteriales</taxon>
        <taxon>Flavobacteriaceae</taxon>
        <taxon>Nonlabens</taxon>
    </lineage>
</organism>
<keyword evidence="1" id="KW-0812">Transmembrane</keyword>
<keyword evidence="1" id="KW-0472">Membrane</keyword>
<comment type="caution">
    <text evidence="2">The sequence shown here is derived from an EMBL/GenBank/DDBJ whole genome shotgun (WGS) entry which is preliminary data.</text>
</comment>
<feature type="transmembrane region" description="Helical" evidence="1">
    <location>
        <begin position="54"/>
        <end position="75"/>
    </location>
</feature>
<dbReference type="Proteomes" id="UP000239532">
    <property type="component" value="Unassembled WGS sequence"/>
</dbReference>
<dbReference type="AlphaFoldDB" id="A0A2S9WUV6"/>
<feature type="transmembrane region" description="Helical" evidence="1">
    <location>
        <begin position="31"/>
        <end position="48"/>
    </location>
</feature>
<dbReference type="RefSeq" id="WP_105982925.1">
    <property type="nucleotide sequence ID" value="NZ_MQUC01000003.1"/>
</dbReference>
<dbReference type="EMBL" id="MQUC01000003">
    <property type="protein sequence ID" value="PRP67156.1"/>
    <property type="molecule type" value="Genomic_DNA"/>
</dbReference>
<proteinExistence type="predicted"/>
<accession>A0A2S9WUV6</accession>
<feature type="transmembrane region" description="Helical" evidence="1">
    <location>
        <begin position="6"/>
        <end position="24"/>
    </location>
</feature>
<keyword evidence="1" id="KW-1133">Transmembrane helix</keyword>
<sequence>MNHFNLISSLILLGLTVLSIWLPFKEGNKRTGIITGIILFIIIAWTILAELEFLVIFIWPFILAFQIIFLTYWTFRVFKRPKIGKYVSTFLTLGFILLCMSPWISDWTFTKNDARKLLAQHNIELKDDFKILNNESGGFMDYTHTLKIQISDSDKSRIEKEIRESKGFLKIVDFKNNFPSADYETFEKLNFETENYLNREYYIKEPMEDGTIHFHFQLSKTENELQYIGTDE</sequence>
<keyword evidence="3" id="KW-1185">Reference proteome</keyword>
<protein>
    <submittedName>
        <fullName evidence="2">Uncharacterized protein</fullName>
    </submittedName>
</protein>
<reference evidence="2 3" key="1">
    <citation type="submission" date="2016-11" db="EMBL/GenBank/DDBJ databases">
        <title>Trade-off between light-utilization and light-protection in marine flavobacteria.</title>
        <authorList>
            <person name="Kumagai Y."/>
        </authorList>
    </citation>
    <scope>NUCLEOTIDE SEQUENCE [LARGE SCALE GENOMIC DNA]</scope>
    <source>
        <strain evidence="2 3">JCM 17109</strain>
    </source>
</reference>
<evidence type="ECO:0000313" key="2">
    <source>
        <dbReference type="EMBL" id="PRP67156.1"/>
    </source>
</evidence>
<evidence type="ECO:0000313" key="3">
    <source>
        <dbReference type="Proteomes" id="UP000239532"/>
    </source>
</evidence>
<dbReference type="OrthoDB" id="709544at2"/>
<feature type="transmembrane region" description="Helical" evidence="1">
    <location>
        <begin position="87"/>
        <end position="105"/>
    </location>
</feature>
<gene>
    <name evidence="2" type="ORF">BST86_08620</name>
</gene>